<dbReference type="AlphaFoldDB" id="A0A132NM24"/>
<dbReference type="OrthoDB" id="300641at2759"/>
<comment type="caution">
    <text evidence="3">The sequence shown here is derived from an EMBL/GenBank/DDBJ whole genome shotgun (WGS) entry which is preliminary data.</text>
</comment>
<keyword evidence="2" id="KW-0732">Signal</keyword>
<keyword evidence="1" id="KW-1133">Transmembrane helix</keyword>
<dbReference type="InterPro" id="IPR009030">
    <property type="entry name" value="Growth_fac_rcpt_cys_sf"/>
</dbReference>
<dbReference type="PANTHER" id="PTHR23275:SF100">
    <property type="entry name" value="EGF-LIKE DOMAIN-CONTAINING PROTEIN"/>
    <property type="match status" value="1"/>
</dbReference>
<keyword evidence="1" id="KW-0472">Membrane</keyword>
<evidence type="ECO:0008006" key="5">
    <source>
        <dbReference type="Google" id="ProtNLM"/>
    </source>
</evidence>
<dbReference type="Proteomes" id="UP000070089">
    <property type="component" value="Unassembled WGS sequence"/>
</dbReference>
<accession>A0A132NM24</accession>
<evidence type="ECO:0000256" key="1">
    <source>
        <dbReference type="SAM" id="Phobius"/>
    </source>
</evidence>
<dbReference type="InterPro" id="IPR006212">
    <property type="entry name" value="Furin_repeat"/>
</dbReference>
<proteinExistence type="predicted"/>
<dbReference type="EMBL" id="JXTI01000329">
    <property type="protein sequence ID" value="KWX11115.1"/>
    <property type="molecule type" value="Genomic_DNA"/>
</dbReference>
<dbReference type="InterPro" id="IPR052798">
    <property type="entry name" value="Giardia_VSA"/>
</dbReference>
<evidence type="ECO:0000313" key="3">
    <source>
        <dbReference type="EMBL" id="KWX11115.1"/>
    </source>
</evidence>
<keyword evidence="1" id="KW-0812">Transmembrane</keyword>
<name>A0A132NM24_GIAIN</name>
<dbReference type="InterPro" id="IPR005127">
    <property type="entry name" value="Giardia_VSP"/>
</dbReference>
<dbReference type="VEuPathDB" id="GiardiaDB:QR46_4931"/>
<feature type="signal peptide" evidence="2">
    <location>
        <begin position="1"/>
        <end position="17"/>
    </location>
</feature>
<protein>
    <recommendedName>
        <fullName evidence="5">VSP</fullName>
    </recommendedName>
</protein>
<evidence type="ECO:0000313" key="4">
    <source>
        <dbReference type="Proteomes" id="UP000070089"/>
    </source>
</evidence>
<evidence type="ECO:0000256" key="2">
    <source>
        <dbReference type="SAM" id="SignalP"/>
    </source>
</evidence>
<dbReference type="Pfam" id="PF03302">
    <property type="entry name" value="VSP"/>
    <property type="match status" value="3"/>
</dbReference>
<reference evidence="3 4" key="1">
    <citation type="journal article" date="2015" name="Mol. Biochem. Parasitol.">
        <title>Identification of polymorphic genes for use in assemblage B genotyping assays through comparative genomics of multiple assemblage B Giardia duodenalis isolates.</title>
        <authorList>
            <person name="Wielinga C."/>
            <person name="Thompson R.C."/>
            <person name="Monis P."/>
            <person name="Ryan U."/>
        </authorList>
    </citation>
    <scope>NUCLEOTIDE SEQUENCE [LARGE SCALE GENOMIC DNA]</scope>
    <source>
        <strain evidence="3 4">BAH15c1</strain>
    </source>
</reference>
<dbReference type="Gene3D" id="2.10.220.10">
    <property type="entry name" value="Hormone Receptor, Insulin-like Growth Factor Receptor 1, Chain A, domain 2"/>
    <property type="match status" value="2"/>
</dbReference>
<dbReference type="PANTHER" id="PTHR23275">
    <property type="entry name" value="CABRIOLET.-RELATED"/>
    <property type="match status" value="1"/>
</dbReference>
<dbReference type="SMART" id="SM00261">
    <property type="entry name" value="FU"/>
    <property type="match status" value="3"/>
</dbReference>
<feature type="chain" id="PRO_5007799974" description="VSP" evidence="2">
    <location>
        <begin position="18"/>
        <end position="679"/>
    </location>
</feature>
<dbReference type="SUPFAM" id="SSF57184">
    <property type="entry name" value="Growth factor receptor domain"/>
    <property type="match status" value="4"/>
</dbReference>
<dbReference type="CDD" id="cd00064">
    <property type="entry name" value="FU"/>
    <property type="match status" value="1"/>
</dbReference>
<feature type="transmembrane region" description="Helical" evidence="1">
    <location>
        <begin position="650"/>
        <end position="674"/>
    </location>
</feature>
<gene>
    <name evidence="3" type="ORF">QR46_4931</name>
</gene>
<organism evidence="3 4">
    <name type="scientific">Giardia duodenalis assemblage B</name>
    <dbReference type="NCBI Taxonomy" id="1394984"/>
    <lineage>
        <taxon>Eukaryota</taxon>
        <taxon>Metamonada</taxon>
        <taxon>Diplomonadida</taxon>
        <taxon>Hexamitidae</taxon>
        <taxon>Giardiinae</taxon>
        <taxon>Giardia</taxon>
    </lineage>
</organism>
<sequence>MLLINLLLIVNTFAVQCTEPQASTCEAQQCDTVDGTEICMQCQTGKVPINGICTETTQPDATTNCKKENDSPLDGSDQTCGQCVGTYFLYKGGCYLAGSGTGGKLCTGATDGVCKTPANGYFIPPGATKADQSVVACGETTEVTLKDTKKYKGVKYCTRCAAPPAAGDVGTAAIAICSACEETHSLNQQDNVCNALPSFQCVSGKLEPLGDTHVCTQCSEGYVPINGVCTAKDDAANCKKADGGTLDPTAQTCGQCTDAYFLYRGGCYDSAQGIGKKLCTKAAAGVCTTPAAGYFVPPEAQPKDQSVLSCGETTDLVLVSNNKKYKGVAFCSACTAPPPAGDVSIAAAAVCSTCQSGYDLLQEENVCRQSNGCTIPSCKTCSSDKKTCNECDQGKFLTPTKEACLSSCPAGSYTSGSACSACDPSCATCAQAGADKCTSCYPGSALVYSTDGSAGTCIPECTGAFAEHCAANSCIGKIGGSNYCVKCDNGYAPIDGICTAVGGTGRAASACTPGDGICTACTGDYYLLSGGCYQTTKLPGSSVCTEVKAGQNGQCQTCANGQSANGQGVCPSCPDNCATCSTTSTCSACFSGYYLTADTCTKCTENNGEVTGVTSCLSCAAPSSGRGSIICYVKTGSNSTGSNTHLSSGAIAGISVAVIVVVGGLVGFLCWWFVCRGKA</sequence>